<organism evidence="9 32">
    <name type="scientific">Phocaeicola vulgatus</name>
    <name type="common">Bacteroides vulgatus</name>
    <dbReference type="NCBI Taxonomy" id="821"/>
    <lineage>
        <taxon>Bacteria</taxon>
        <taxon>Pseudomonadati</taxon>
        <taxon>Bacteroidota</taxon>
        <taxon>Bacteroidia</taxon>
        <taxon>Bacteroidales</taxon>
        <taxon>Bacteroidaceae</taxon>
        <taxon>Phocaeicola</taxon>
    </lineage>
</organism>
<evidence type="ECO:0000313" key="30">
    <source>
        <dbReference type="Proteomes" id="UP000286392"/>
    </source>
</evidence>
<dbReference type="EMBL" id="JAHOGA010000083">
    <property type="protein sequence ID" value="MBV3490784.1"/>
    <property type="molecule type" value="Genomic_DNA"/>
</dbReference>
<evidence type="ECO:0000313" key="38">
    <source>
        <dbReference type="Proteomes" id="UP000470952"/>
    </source>
</evidence>
<dbReference type="EMBL" id="VULU01000070">
    <property type="protein sequence ID" value="MSS50902.1"/>
    <property type="molecule type" value="Genomic_DNA"/>
</dbReference>
<dbReference type="RefSeq" id="WP_005845930.1">
    <property type="nucleotide sequence ID" value="NZ_BAABYE010000001.1"/>
</dbReference>
<dbReference type="EMBL" id="QROB01000027">
    <property type="protein sequence ID" value="RHK84718.1"/>
    <property type="molecule type" value="Genomic_DNA"/>
</dbReference>
<evidence type="ECO:0000313" key="36">
    <source>
        <dbReference type="Proteomes" id="UP000470332"/>
    </source>
</evidence>
<reference evidence="10" key="6">
    <citation type="submission" date="2021-06" db="EMBL/GenBank/DDBJ databases">
        <title>Collection of gut derived symbiotic bacterial strains cultured from healthy donors.</title>
        <authorList>
            <person name="Lin H."/>
            <person name="Littmann E."/>
            <person name="Pamer E.G."/>
        </authorList>
    </citation>
    <scope>NUCLEOTIDE SEQUENCE</scope>
    <source>
        <strain evidence="11">MSK.19.85</strain>
        <strain evidence="10">MSK.6.33</strain>
    </source>
</reference>
<dbReference type="EMBL" id="RWHZ01000013">
    <property type="protein sequence ID" value="TSE49409.1"/>
    <property type="molecule type" value="Genomic_DNA"/>
</dbReference>
<dbReference type="Proteomes" id="UP000283429">
    <property type="component" value="Unassembled WGS sequence"/>
</dbReference>
<evidence type="ECO:0000313" key="22">
    <source>
        <dbReference type="EMBL" id="TSE49409.1"/>
    </source>
</evidence>
<evidence type="ECO:0000313" key="26">
    <source>
        <dbReference type="Proteomes" id="UP000266497"/>
    </source>
</evidence>
<dbReference type="Proteomes" id="UP000261003">
    <property type="component" value="Unassembled WGS sequence"/>
</dbReference>
<evidence type="ECO:0000313" key="13">
    <source>
        <dbReference type="EMBL" id="NMW39105.1"/>
    </source>
</evidence>
<dbReference type="Proteomes" id="UP000462015">
    <property type="component" value="Unassembled WGS sequence"/>
</dbReference>
<dbReference type="Proteomes" id="UP000583639">
    <property type="component" value="Unassembled WGS sequence"/>
</dbReference>
<dbReference type="Proteomes" id="UP000468344">
    <property type="component" value="Unassembled WGS sequence"/>
</dbReference>
<dbReference type="Proteomes" id="UP000470332">
    <property type="component" value="Unassembled WGS sequence"/>
</dbReference>
<dbReference type="EMBL" id="WDAG01000001">
    <property type="protein sequence ID" value="KAB6664183.1"/>
    <property type="molecule type" value="Genomic_DNA"/>
</dbReference>
<evidence type="ECO:0000313" key="23">
    <source>
        <dbReference type="Proteomes" id="UP000260640"/>
    </source>
</evidence>
<proteinExistence type="predicted"/>
<dbReference type="Proteomes" id="UP000758576">
    <property type="component" value="Unassembled WGS sequence"/>
</dbReference>
<name>A0A174UGQ9_PHOVU</name>
<dbReference type="Pfam" id="PF04773">
    <property type="entry name" value="FecR"/>
    <property type="match status" value="1"/>
</dbReference>
<dbReference type="EMBL" id="QRUD01000002">
    <property type="protein sequence ID" value="RGR43533.1"/>
    <property type="molecule type" value="Genomic_DNA"/>
</dbReference>
<dbReference type="Proteomes" id="UP000736888">
    <property type="component" value="Unassembled WGS sequence"/>
</dbReference>
<dbReference type="EMBL" id="JABDSI010000071">
    <property type="protein sequence ID" value="NMW39105.1"/>
    <property type="molecule type" value="Genomic_DNA"/>
</dbReference>
<dbReference type="EMBL" id="WCZY01000025">
    <property type="protein sequence ID" value="KAB6689833.1"/>
    <property type="molecule type" value="Genomic_DNA"/>
</dbReference>
<dbReference type="Proteomes" id="UP000470952">
    <property type="component" value="Unassembled WGS sequence"/>
</dbReference>
<keyword evidence="1" id="KW-0812">Transmembrane</keyword>
<dbReference type="EMBL" id="WDAL01000066">
    <property type="protein sequence ID" value="KAB6630111.1"/>
    <property type="molecule type" value="Genomic_DNA"/>
</dbReference>
<evidence type="ECO:0000313" key="35">
    <source>
        <dbReference type="Proteomes" id="UP000468344"/>
    </source>
</evidence>
<dbReference type="EMBL" id="QSPP01000162">
    <property type="protein sequence ID" value="RGJ73178.1"/>
    <property type="molecule type" value="Genomic_DNA"/>
</dbReference>
<dbReference type="Proteomes" id="UP000408523">
    <property type="component" value="Unassembled WGS sequence"/>
</dbReference>
<dbReference type="Proteomes" id="UP000283833">
    <property type="component" value="Unassembled WGS sequence"/>
</dbReference>
<evidence type="ECO:0000313" key="8">
    <source>
        <dbReference type="EMBL" id="KAB6689833.1"/>
    </source>
</evidence>
<keyword evidence="1" id="KW-0472">Membrane</keyword>
<sequence length="284" mass="32354">MSETKRNKERVDQAWNKLYDRLDADGLLLSDRQNRKRLSASMLWKWGAVAAIWVGIGVFLTTTYRKVGEPVEVRALIMQENTEQSTLVTTLEDGSIVYMGGETSLQYPEHFSMDKREVSLQGNALFDVAGNRERPFLIETEEVRIEVLGTMFHVKSDVGSTFELSVQRGKVKVALKNKNQEMYVNAGEAVTLKTHQLRFTDYRDDTRIAHYWKSMRFKDESLMNILRVINMHSSGLQLKTSPSLGERRLTVAFSGESPESMAELICLAMNLKYTREGDIGVLSE</sequence>
<evidence type="ECO:0000313" key="19">
    <source>
        <dbReference type="EMBL" id="RHD78494.1"/>
    </source>
</evidence>
<dbReference type="EMBL" id="QRXI01000001">
    <property type="protein sequence ID" value="RGT98394.1"/>
    <property type="molecule type" value="Genomic_DNA"/>
</dbReference>
<evidence type="ECO:0000259" key="2">
    <source>
        <dbReference type="Pfam" id="PF04773"/>
    </source>
</evidence>
<evidence type="ECO:0000313" key="3">
    <source>
        <dbReference type="EMBL" id="KAB3852648.1"/>
    </source>
</evidence>
<dbReference type="EMBL" id="QRMN01000008">
    <property type="protein sequence ID" value="RHJ78975.1"/>
    <property type="molecule type" value="Genomic_DNA"/>
</dbReference>
<protein>
    <submittedName>
        <fullName evidence="9">Anti-sigma factor</fullName>
    </submittedName>
    <submittedName>
        <fullName evidence="10">FecR domain-containing protein</fullName>
    </submittedName>
    <submittedName>
        <fullName evidence="22">FecR protein</fullName>
    </submittedName>
</protein>
<evidence type="ECO:0000313" key="27">
    <source>
        <dbReference type="Proteomes" id="UP000283429"/>
    </source>
</evidence>
<dbReference type="Proteomes" id="UP000261278">
    <property type="component" value="Unassembled WGS sequence"/>
</dbReference>
<evidence type="ECO:0000313" key="16">
    <source>
        <dbReference type="EMBL" id="RGM45374.1"/>
    </source>
</evidence>
<evidence type="ECO:0000313" key="6">
    <source>
        <dbReference type="EMBL" id="KAB6630111.1"/>
    </source>
</evidence>
<dbReference type="Proteomes" id="UP000470777">
    <property type="component" value="Unassembled WGS sequence"/>
</dbReference>
<evidence type="ECO:0000313" key="4">
    <source>
        <dbReference type="EMBL" id="KAB6444965.1"/>
    </source>
</evidence>
<dbReference type="Proteomes" id="UP000437380">
    <property type="component" value="Unassembled WGS sequence"/>
</dbReference>
<dbReference type="EMBL" id="QSJM01000043">
    <property type="protein sequence ID" value="RHD78494.1"/>
    <property type="molecule type" value="Genomic_DNA"/>
</dbReference>
<feature type="transmembrane region" description="Helical" evidence="1">
    <location>
        <begin position="42"/>
        <end position="60"/>
    </location>
</feature>
<dbReference type="Gene3D" id="2.60.120.1440">
    <property type="match status" value="1"/>
</dbReference>
<reference evidence="12 33" key="4">
    <citation type="submission" date="2019-09" db="EMBL/GenBank/DDBJ databases">
        <title>In-depth cultivation of the pig gut microbiome towards novel bacterial diversity and tailored functional studies.</title>
        <authorList>
            <person name="Wylensek D."/>
            <person name="Hitch T.C.A."/>
            <person name="Clavel T."/>
        </authorList>
    </citation>
    <scope>NUCLEOTIDE SEQUENCE [LARGE SCALE GENOMIC DNA]</scope>
    <source>
        <strain evidence="12 33">WCA-389-WT-3C</strain>
    </source>
</reference>
<evidence type="ECO:0000313" key="25">
    <source>
        <dbReference type="Proteomes" id="UP000261278"/>
    </source>
</evidence>
<evidence type="ECO:0000313" key="20">
    <source>
        <dbReference type="EMBL" id="RHJ78975.1"/>
    </source>
</evidence>
<reference evidence="13 40" key="5">
    <citation type="submission" date="2020-04" db="EMBL/GenBank/DDBJ databases">
        <title>A novel gut-associated lysogenic phage, Bacteroides phage BV01, alters the host transcriptome and bile acid metabolism in Bacteroides vulgatus.</title>
        <authorList>
            <person name="Campbell D.E."/>
            <person name="Ly L."/>
            <person name="Ridlon J.M."/>
            <person name="Hsiao A."/>
            <person name="Degnan P.H."/>
        </authorList>
    </citation>
    <scope>NUCLEOTIDE SEQUENCE [LARGE SCALE GENOMIC DNA]</scope>
    <source>
        <strain evidence="13 40">VPI-BV8526</strain>
    </source>
</reference>
<evidence type="ECO:0000313" key="24">
    <source>
        <dbReference type="Proteomes" id="UP000261003"/>
    </source>
</evidence>
<dbReference type="EMBL" id="JAHPYS010000061">
    <property type="protein sequence ID" value="MBU9140762.1"/>
    <property type="molecule type" value="Genomic_DNA"/>
</dbReference>
<feature type="domain" description="FecR protein" evidence="2">
    <location>
        <begin position="84"/>
        <end position="172"/>
    </location>
</feature>
<evidence type="ECO:0000313" key="14">
    <source>
        <dbReference type="EMBL" id="RGJ73178.1"/>
    </source>
</evidence>
<evidence type="ECO:0000313" key="29">
    <source>
        <dbReference type="Proteomes" id="UP000283958"/>
    </source>
</evidence>
<dbReference type="EMBL" id="WDBY01000089">
    <property type="protein sequence ID" value="KAB6469832.1"/>
    <property type="molecule type" value="Genomic_DNA"/>
</dbReference>
<comment type="caution">
    <text evidence="9">The sequence shown here is derived from an EMBL/GenBank/DDBJ whole genome shotgun (WGS) entry which is preliminary data.</text>
</comment>
<gene>
    <name evidence="21" type="ORF">DW043_16540</name>
    <name evidence="20" type="ORF">DW105_04745</name>
    <name evidence="19" type="ORF">DW783_14045</name>
    <name evidence="18" type="ORF">DWX04_00395</name>
    <name evidence="17" type="ORF">DWY53_01025</name>
    <name evidence="16" type="ORF">DXC16_06585</name>
    <name evidence="15" type="ORF">DXC44_01435</name>
    <name evidence="14" type="ORF">DXD46_22785</name>
    <name evidence="22" type="ORF">EH214_01424</name>
    <name evidence="12" type="ORF">FYJ30_22135</name>
    <name evidence="3" type="ORF">GAS37_22855</name>
    <name evidence="6" type="ORF">GAY12_21320</name>
    <name evidence="9" type="ORF">GAY17_06600</name>
    <name evidence="5" type="ORF">GAZ06_23425</name>
    <name evidence="4" type="ORF">GAZ09_23285</name>
    <name evidence="7" type="ORF">GAZ76_01640</name>
    <name evidence="8" type="ORF">GAZ92_16425</name>
    <name evidence="13" type="ORF">HKQ55_02745</name>
    <name evidence="11" type="ORF">KSX14_19620</name>
    <name evidence="10" type="ORF">KTG10_18880</name>
</gene>
<dbReference type="PANTHER" id="PTHR30273">
    <property type="entry name" value="PERIPLASMIC SIGNAL SENSOR AND SIGMA FACTOR ACTIVATOR FECR-RELATED"/>
    <property type="match status" value="1"/>
</dbReference>
<evidence type="ECO:0000313" key="32">
    <source>
        <dbReference type="Proteomes" id="UP000437380"/>
    </source>
</evidence>
<dbReference type="EMBL" id="WCZV01000005">
    <property type="protein sequence ID" value="KAB6702009.1"/>
    <property type="molecule type" value="Genomic_DNA"/>
</dbReference>
<dbReference type="EMBL" id="WDBZ01000089">
    <property type="protein sequence ID" value="KAB6444965.1"/>
    <property type="molecule type" value="Genomic_DNA"/>
</dbReference>
<evidence type="ECO:0000256" key="1">
    <source>
        <dbReference type="SAM" id="Phobius"/>
    </source>
</evidence>
<dbReference type="InterPro" id="IPR006860">
    <property type="entry name" value="FecR"/>
</dbReference>
<evidence type="ECO:0000313" key="39">
    <source>
        <dbReference type="Proteomes" id="UP000483142"/>
    </source>
</evidence>
<evidence type="ECO:0000313" key="31">
    <source>
        <dbReference type="Proteomes" id="UP000408523"/>
    </source>
</evidence>
<evidence type="ECO:0000313" key="11">
    <source>
        <dbReference type="EMBL" id="MBV3490784.1"/>
    </source>
</evidence>
<dbReference type="InterPro" id="IPR012373">
    <property type="entry name" value="Ferrdict_sens_TM"/>
</dbReference>
<dbReference type="Proteomes" id="UP000286392">
    <property type="component" value="Unassembled WGS sequence"/>
</dbReference>
<dbReference type="GO" id="GO:0016989">
    <property type="term" value="F:sigma factor antagonist activity"/>
    <property type="evidence" value="ECO:0007669"/>
    <property type="project" value="TreeGrafter"/>
</dbReference>
<evidence type="ECO:0000313" key="28">
    <source>
        <dbReference type="Proteomes" id="UP000283833"/>
    </source>
</evidence>
<evidence type="ECO:0000313" key="10">
    <source>
        <dbReference type="EMBL" id="MBU9140762.1"/>
    </source>
</evidence>
<evidence type="ECO:0000313" key="21">
    <source>
        <dbReference type="EMBL" id="RHK84718.1"/>
    </source>
</evidence>
<dbReference type="AlphaFoldDB" id="A0A174UGQ9"/>
<dbReference type="PANTHER" id="PTHR30273:SF2">
    <property type="entry name" value="PROTEIN FECR"/>
    <property type="match status" value="1"/>
</dbReference>
<evidence type="ECO:0000313" key="40">
    <source>
        <dbReference type="Proteomes" id="UP000583639"/>
    </source>
</evidence>
<accession>A0A174UGQ9</accession>
<evidence type="ECO:0000313" key="34">
    <source>
        <dbReference type="Proteomes" id="UP000462015"/>
    </source>
</evidence>
<dbReference type="Proteomes" id="UP000266497">
    <property type="component" value="Unassembled WGS sequence"/>
</dbReference>
<evidence type="ECO:0000313" key="5">
    <source>
        <dbReference type="EMBL" id="KAB6469832.1"/>
    </source>
</evidence>
<reference evidence="23 24" key="1">
    <citation type="submission" date="2018-08" db="EMBL/GenBank/DDBJ databases">
        <title>A genome reference for cultivated species of the human gut microbiota.</title>
        <authorList>
            <person name="Zou Y."/>
            <person name="Xue W."/>
            <person name="Luo G."/>
        </authorList>
    </citation>
    <scope>NUCLEOTIDE SEQUENCE [LARGE SCALE GENOMIC DNA]</scope>
    <source>
        <strain evidence="18 28">AF18-14</strain>
        <strain evidence="17 26">AF25-30LB</strain>
        <strain evidence="21 30">AF39-8AT</strain>
        <strain evidence="20 29">AM09-18</strain>
        <strain evidence="19 27">AM30-40</strain>
        <strain evidence="16 24">OM08-13BH</strain>
        <strain evidence="15 25">TF05-18</strain>
        <strain evidence="14 23">TM05-16</strain>
    </source>
</reference>
<evidence type="ECO:0000313" key="33">
    <source>
        <dbReference type="Proteomes" id="UP000460950"/>
    </source>
</evidence>
<dbReference type="EMBL" id="QSTG01000008">
    <property type="protein sequence ID" value="RGM45374.1"/>
    <property type="molecule type" value="Genomic_DNA"/>
</dbReference>
<evidence type="ECO:0000313" key="18">
    <source>
        <dbReference type="EMBL" id="RGT98394.1"/>
    </source>
</evidence>
<reference evidence="32 34" key="3">
    <citation type="journal article" date="2019" name="Nat. Med.">
        <title>A library of human gut bacterial isolates paired with longitudinal multiomics data enables mechanistic microbiome research.</title>
        <authorList>
            <person name="Poyet M."/>
            <person name="Groussin M."/>
            <person name="Gibbons S.M."/>
            <person name="Avila-Pacheco J."/>
            <person name="Jiang X."/>
            <person name="Kearney S.M."/>
            <person name="Perrotta A.R."/>
            <person name="Berdy B."/>
            <person name="Zhao S."/>
            <person name="Lieberman T.D."/>
            <person name="Swanson P.K."/>
            <person name="Smith M."/>
            <person name="Roesemann S."/>
            <person name="Alexander J.E."/>
            <person name="Rich S.A."/>
            <person name="Livny J."/>
            <person name="Vlamakis H."/>
            <person name="Clish C."/>
            <person name="Bullock K."/>
            <person name="Deik A."/>
            <person name="Scott J."/>
            <person name="Pierce K.A."/>
            <person name="Xavier R.J."/>
            <person name="Alm E.J."/>
        </authorList>
    </citation>
    <scope>NUCLEOTIDE SEQUENCE [LARGE SCALE GENOMIC DNA]</scope>
    <source>
        <strain evidence="5 35">BIOML-A140</strain>
        <strain evidence="4 39">BIOML-A141</strain>
        <strain evidence="9 32">BIOML-A82</strain>
        <strain evidence="8 37">BIOML-A85</strain>
        <strain evidence="3 36">BIOML-A9</strain>
        <strain evidence="7 38">BIOML-A93</strain>
        <strain evidence="6 34">BIOML-A98</strain>
    </source>
</reference>
<dbReference type="PIRSF" id="PIRSF018266">
    <property type="entry name" value="FecR"/>
    <property type="match status" value="1"/>
</dbReference>
<evidence type="ECO:0000313" key="17">
    <source>
        <dbReference type="EMBL" id="RGR43533.1"/>
    </source>
</evidence>
<keyword evidence="1" id="KW-1133">Transmembrane helix</keyword>
<dbReference type="EMBL" id="QSSN01000001">
    <property type="protein sequence ID" value="RGL89404.1"/>
    <property type="molecule type" value="Genomic_DNA"/>
</dbReference>
<evidence type="ECO:0000313" key="7">
    <source>
        <dbReference type="EMBL" id="KAB6664183.1"/>
    </source>
</evidence>
<dbReference type="Proteomes" id="UP000460950">
    <property type="component" value="Unassembled WGS sequence"/>
</dbReference>
<evidence type="ECO:0000313" key="12">
    <source>
        <dbReference type="EMBL" id="MSS50902.1"/>
    </source>
</evidence>
<reference evidence="22 31" key="2">
    <citation type="journal article" date="2019" name="Nat. Commun.">
        <title>Gram positive-like bacteriocins with broad spectrum anti-Bacteroidales activity encoded on mobile elements of the human gut microbiota.</title>
        <authorList>
            <person name="Bechon N."/>
            <person name="Coyne M.J.Jr."/>
            <person name="Laclare-Mceneany V."/>
            <person name="Chatzidaki-Livanis M."/>
            <person name="Ghigo J.-M."/>
            <person name="Comstock L.E."/>
        </authorList>
    </citation>
    <scope>NUCLEOTIDE SEQUENCE [LARGE SCALE GENOMIC DNA]</scope>
    <source>
        <strain evidence="22 31">CL01T12C17</strain>
    </source>
</reference>
<dbReference type="EMBL" id="WCXA01000087">
    <property type="protein sequence ID" value="KAB3852648.1"/>
    <property type="molecule type" value="Genomic_DNA"/>
</dbReference>
<evidence type="ECO:0000313" key="15">
    <source>
        <dbReference type="EMBL" id="RGL89404.1"/>
    </source>
</evidence>
<dbReference type="Proteomes" id="UP000483142">
    <property type="component" value="Unassembled WGS sequence"/>
</dbReference>
<dbReference type="Proteomes" id="UP000260640">
    <property type="component" value="Unassembled WGS sequence"/>
</dbReference>
<evidence type="ECO:0000313" key="9">
    <source>
        <dbReference type="EMBL" id="KAB6702009.1"/>
    </source>
</evidence>
<dbReference type="Proteomes" id="UP000283958">
    <property type="component" value="Unassembled WGS sequence"/>
</dbReference>
<evidence type="ECO:0000313" key="37">
    <source>
        <dbReference type="Proteomes" id="UP000470777"/>
    </source>
</evidence>